<evidence type="ECO:0000259" key="1">
    <source>
        <dbReference type="Pfam" id="PF06985"/>
    </source>
</evidence>
<protein>
    <recommendedName>
        <fullName evidence="1">Heterokaryon incompatibility domain-containing protein</fullName>
    </recommendedName>
</protein>
<dbReference type="Proteomes" id="UP001446871">
    <property type="component" value="Unassembled WGS sequence"/>
</dbReference>
<evidence type="ECO:0000313" key="3">
    <source>
        <dbReference type="Proteomes" id="UP001446871"/>
    </source>
</evidence>
<dbReference type="PANTHER" id="PTHR33112">
    <property type="entry name" value="DOMAIN PROTEIN, PUTATIVE-RELATED"/>
    <property type="match status" value="1"/>
</dbReference>
<dbReference type="InterPro" id="IPR010730">
    <property type="entry name" value="HET"/>
</dbReference>
<dbReference type="Pfam" id="PF06985">
    <property type="entry name" value="HET"/>
    <property type="match status" value="1"/>
</dbReference>
<feature type="domain" description="Heterokaryon incompatibility" evidence="1">
    <location>
        <begin position="159"/>
        <end position="284"/>
    </location>
</feature>
<gene>
    <name evidence="2" type="ORF">PG996_007822</name>
</gene>
<comment type="caution">
    <text evidence="2">The sequence shown here is derived from an EMBL/GenBank/DDBJ whole genome shotgun (WGS) entry which is preliminary data.</text>
</comment>
<sequence>MLLASKCKLCQALGYLLRTDARVHGRPCSLVCSSMQRILNSRSMKNKYSTEPRFFPVLHFVTNDRLPYLGSLGYFLIQDWSNNCLVVDACRSSSGTCGDVLWPRTILPDKIDMQYISSIISTCSANHDDCRIYGTQVEGLSVIDCMTSNIILAPPDCQYLALSYVWGATGEKKDTFPKVVQDSITVAKELGYKYLWVDRYCIDQDATHQQHIFNQMHRIYSGASVTIIAAAGNDAEHGLPGVSVRRPDQISLQFDYLHLTQILPYDETDIVGSTWNTRAWTYQESYFSTRRLIFTEKQTGRGIASRNGPIKLSRF</sequence>
<name>A0ABR1UYN1_9PEZI</name>
<reference evidence="2 3" key="1">
    <citation type="submission" date="2023-01" db="EMBL/GenBank/DDBJ databases">
        <title>Analysis of 21 Apiospora genomes using comparative genomics revels a genus with tremendous synthesis potential of carbohydrate active enzymes and secondary metabolites.</title>
        <authorList>
            <person name="Sorensen T."/>
        </authorList>
    </citation>
    <scope>NUCLEOTIDE SEQUENCE [LARGE SCALE GENOMIC DNA]</scope>
    <source>
        <strain evidence="2 3">CBS 83171</strain>
    </source>
</reference>
<evidence type="ECO:0000313" key="2">
    <source>
        <dbReference type="EMBL" id="KAK8063170.1"/>
    </source>
</evidence>
<accession>A0ABR1UYN1</accession>
<dbReference type="PANTHER" id="PTHR33112:SF1">
    <property type="entry name" value="HETEROKARYON INCOMPATIBILITY DOMAIN-CONTAINING PROTEIN"/>
    <property type="match status" value="1"/>
</dbReference>
<dbReference type="EMBL" id="JAQQWM010000005">
    <property type="protein sequence ID" value="KAK8063170.1"/>
    <property type="molecule type" value="Genomic_DNA"/>
</dbReference>
<keyword evidence="3" id="KW-1185">Reference proteome</keyword>
<organism evidence="2 3">
    <name type="scientific">Apiospora saccharicola</name>
    <dbReference type="NCBI Taxonomy" id="335842"/>
    <lineage>
        <taxon>Eukaryota</taxon>
        <taxon>Fungi</taxon>
        <taxon>Dikarya</taxon>
        <taxon>Ascomycota</taxon>
        <taxon>Pezizomycotina</taxon>
        <taxon>Sordariomycetes</taxon>
        <taxon>Xylariomycetidae</taxon>
        <taxon>Amphisphaeriales</taxon>
        <taxon>Apiosporaceae</taxon>
        <taxon>Apiospora</taxon>
    </lineage>
</organism>
<proteinExistence type="predicted"/>